<protein>
    <submittedName>
        <fullName evidence="1">Uncharacterized protein</fullName>
    </submittedName>
</protein>
<name>A0ABN2YSY3_9ACTN</name>
<dbReference type="EMBL" id="BAAAQQ010000013">
    <property type="protein sequence ID" value="GAA2131899.1"/>
    <property type="molecule type" value="Genomic_DNA"/>
</dbReference>
<proteinExistence type="predicted"/>
<evidence type="ECO:0000313" key="1">
    <source>
        <dbReference type="EMBL" id="GAA2131899.1"/>
    </source>
</evidence>
<dbReference type="RefSeq" id="WP_344305196.1">
    <property type="nucleotide sequence ID" value="NZ_BAAAQQ010000013.1"/>
</dbReference>
<accession>A0ABN2YSY3</accession>
<evidence type="ECO:0000313" key="2">
    <source>
        <dbReference type="Proteomes" id="UP001500575"/>
    </source>
</evidence>
<comment type="caution">
    <text evidence="1">The sequence shown here is derived from an EMBL/GenBank/DDBJ whole genome shotgun (WGS) entry which is preliminary data.</text>
</comment>
<keyword evidence="2" id="KW-1185">Reference proteome</keyword>
<dbReference type="Proteomes" id="UP001500575">
    <property type="component" value="Unassembled WGS sequence"/>
</dbReference>
<reference evidence="1 2" key="1">
    <citation type="journal article" date="2019" name="Int. J. Syst. Evol. Microbiol.">
        <title>The Global Catalogue of Microorganisms (GCM) 10K type strain sequencing project: providing services to taxonomists for standard genome sequencing and annotation.</title>
        <authorList>
            <consortium name="The Broad Institute Genomics Platform"/>
            <consortium name="The Broad Institute Genome Sequencing Center for Infectious Disease"/>
            <person name="Wu L."/>
            <person name="Ma J."/>
        </authorList>
    </citation>
    <scope>NUCLEOTIDE SEQUENCE [LARGE SCALE GENOMIC DNA]</scope>
    <source>
        <strain evidence="1 2">JCM 16021</strain>
    </source>
</reference>
<organism evidence="1 2">
    <name type="scientific">Nocardioides bigeumensis</name>
    <dbReference type="NCBI Taxonomy" id="433657"/>
    <lineage>
        <taxon>Bacteria</taxon>
        <taxon>Bacillati</taxon>
        <taxon>Actinomycetota</taxon>
        <taxon>Actinomycetes</taxon>
        <taxon>Propionibacteriales</taxon>
        <taxon>Nocardioidaceae</taxon>
        <taxon>Nocardioides</taxon>
    </lineage>
</organism>
<sequence length="60" mass="6531">MFDHYCTSCQKRSLVFASQIVSMANTDHGIEIAFACWCGADQTWTTGKAAPSETRTLTAA</sequence>
<gene>
    <name evidence="1" type="ORF">GCM10009843_35890</name>
</gene>